<dbReference type="Proteomes" id="UP001437256">
    <property type="component" value="Unassembled WGS sequence"/>
</dbReference>
<evidence type="ECO:0000259" key="4">
    <source>
        <dbReference type="SMART" id="SM00382"/>
    </source>
</evidence>
<feature type="region of interest" description="Disordered" evidence="3">
    <location>
        <begin position="182"/>
        <end position="223"/>
    </location>
</feature>
<sequence>MEVEVESENKVLKRGLKPLRLSTLLLSGINAVDSPILTGNGSVFGYSDGAGSHPPSANVDTRLDSASSMSMLPYNALDDNSNDTTRLSSSYALLSSHHGPSPSPSSSFVTSTAPAPSSNAILESQSLSIFNPASISSTSVPTVFFTSTFPIAITISTTFLTPLIPTYLSRRQSRIRYIRHEPEPEHEHEQEVPHSAPPGTTNAYPSSSSPWDPPPPPSNTTTAMRMSRIGVFGVGVGVAEEWGVGRGEESVVEDFAAWESQSQSQMEKRREGPLPPLQDSIPPPPPPPPSASEKPALLFAIASDDPEEVKKVLEQSQPQPAAAPSSSNAVTANDTVGPQSQSALEFVLTNDGLRNKLDMVKVLLGYGADPIKAGFDLRDSRIMKNLEDLDEATRYYLSRACSAVTKKTAALMQRSAFRPLQRMRYGIVGQDRALEQLFRVLSMHSGNISKSPQPIVVFLCGPSGHGKSLLAHQFGSLLDVPIHTVNMTTLRSADDLWKSYSISSGEDTVPCTLVEFLANNEGKRCVVVLDEIEKTEDAKALWSLLVPWEFGRCTFEANSRTIDVRNVIWVGTSNIGQDIIFSYHESRHRPDEPMNREEYVELMGIVRPRVSDQLGASVLSRVTATLPFVPFTEQERRAIAAEFVMQSERDSELVKELVLGQDKETEKRWREKIIQGAMNDFILSEGARSLHRAVSSHLVDSLDDL</sequence>
<dbReference type="InterPro" id="IPR003593">
    <property type="entry name" value="AAA+_ATPase"/>
</dbReference>
<dbReference type="InterPro" id="IPR027417">
    <property type="entry name" value="P-loop_NTPase"/>
</dbReference>
<feature type="compositionally biased region" description="Basic and acidic residues" evidence="3">
    <location>
        <begin position="182"/>
        <end position="192"/>
    </location>
</feature>
<feature type="compositionally biased region" description="Pro residues" evidence="3">
    <location>
        <begin position="273"/>
        <end position="290"/>
    </location>
</feature>
<dbReference type="SMART" id="SM00382">
    <property type="entry name" value="AAA"/>
    <property type="match status" value="1"/>
</dbReference>
<feature type="compositionally biased region" description="Low complexity" evidence="3">
    <location>
        <begin position="315"/>
        <end position="327"/>
    </location>
</feature>
<evidence type="ECO:0000313" key="6">
    <source>
        <dbReference type="Proteomes" id="UP001437256"/>
    </source>
</evidence>
<reference evidence="5 6" key="1">
    <citation type="submission" date="2024-05" db="EMBL/GenBank/DDBJ databases">
        <title>A draft genome resource for the thread blight pathogen Marasmius tenuissimus strain MS-2.</title>
        <authorList>
            <person name="Yulfo-Soto G.E."/>
            <person name="Baruah I.K."/>
            <person name="Amoako-Attah I."/>
            <person name="Bukari Y."/>
            <person name="Meinhardt L.W."/>
            <person name="Bailey B.A."/>
            <person name="Cohen S.P."/>
        </authorList>
    </citation>
    <scope>NUCLEOTIDE SEQUENCE [LARGE SCALE GENOMIC DNA]</scope>
    <source>
        <strain evidence="5 6">MS-2</strain>
    </source>
</reference>
<dbReference type="SUPFAM" id="SSF52540">
    <property type="entry name" value="P-loop containing nucleoside triphosphate hydrolases"/>
    <property type="match status" value="1"/>
</dbReference>
<comment type="caution">
    <text evidence="5">The sequence shown here is derived from an EMBL/GenBank/DDBJ whole genome shotgun (WGS) entry which is preliminary data.</text>
</comment>
<dbReference type="InterPro" id="IPR011704">
    <property type="entry name" value="ATPase_dyneun-rel_AAA"/>
</dbReference>
<feature type="region of interest" description="Disordered" evidence="3">
    <location>
        <begin position="93"/>
        <end position="115"/>
    </location>
</feature>
<evidence type="ECO:0000256" key="2">
    <source>
        <dbReference type="ARBA" id="ARBA00022840"/>
    </source>
</evidence>
<dbReference type="InterPro" id="IPR050130">
    <property type="entry name" value="ClpA_ClpB"/>
</dbReference>
<evidence type="ECO:0000256" key="3">
    <source>
        <dbReference type="SAM" id="MobiDB-lite"/>
    </source>
</evidence>
<dbReference type="PANTHER" id="PTHR11638">
    <property type="entry name" value="ATP-DEPENDENT CLP PROTEASE"/>
    <property type="match status" value="1"/>
</dbReference>
<feature type="domain" description="AAA+ ATPase" evidence="4">
    <location>
        <begin position="453"/>
        <end position="601"/>
    </location>
</feature>
<keyword evidence="2" id="KW-0067">ATP-binding</keyword>
<evidence type="ECO:0000313" key="5">
    <source>
        <dbReference type="EMBL" id="KAL0060645.1"/>
    </source>
</evidence>
<protein>
    <recommendedName>
        <fullName evidence="4">AAA+ ATPase domain-containing protein</fullName>
    </recommendedName>
</protein>
<accession>A0ABR2ZG50</accession>
<dbReference type="Pfam" id="PF07728">
    <property type="entry name" value="AAA_5"/>
    <property type="match status" value="1"/>
</dbReference>
<dbReference type="Gene3D" id="3.40.50.300">
    <property type="entry name" value="P-loop containing nucleotide triphosphate hydrolases"/>
    <property type="match status" value="1"/>
</dbReference>
<feature type="region of interest" description="Disordered" evidence="3">
    <location>
        <begin position="258"/>
        <end position="294"/>
    </location>
</feature>
<dbReference type="PANTHER" id="PTHR11638:SF18">
    <property type="entry name" value="HEAT SHOCK PROTEIN 104"/>
    <property type="match status" value="1"/>
</dbReference>
<evidence type="ECO:0000256" key="1">
    <source>
        <dbReference type="ARBA" id="ARBA00022741"/>
    </source>
</evidence>
<organism evidence="5 6">
    <name type="scientific">Marasmius tenuissimus</name>
    <dbReference type="NCBI Taxonomy" id="585030"/>
    <lineage>
        <taxon>Eukaryota</taxon>
        <taxon>Fungi</taxon>
        <taxon>Dikarya</taxon>
        <taxon>Basidiomycota</taxon>
        <taxon>Agaricomycotina</taxon>
        <taxon>Agaricomycetes</taxon>
        <taxon>Agaricomycetidae</taxon>
        <taxon>Agaricales</taxon>
        <taxon>Marasmiineae</taxon>
        <taxon>Marasmiaceae</taxon>
        <taxon>Marasmius</taxon>
    </lineage>
</organism>
<gene>
    <name evidence="5" type="ORF">AAF712_012588</name>
</gene>
<dbReference type="EMBL" id="JBBXMP010000167">
    <property type="protein sequence ID" value="KAL0060645.1"/>
    <property type="molecule type" value="Genomic_DNA"/>
</dbReference>
<keyword evidence="1" id="KW-0547">Nucleotide-binding</keyword>
<name>A0ABR2ZG50_9AGAR</name>
<feature type="region of interest" description="Disordered" evidence="3">
    <location>
        <begin position="307"/>
        <end position="336"/>
    </location>
</feature>
<keyword evidence="6" id="KW-1185">Reference proteome</keyword>
<proteinExistence type="predicted"/>